<feature type="region of interest" description="Disordered" evidence="1">
    <location>
        <begin position="76"/>
        <end position="116"/>
    </location>
</feature>
<dbReference type="EMBL" id="JBDFQZ010000003">
    <property type="protein sequence ID" value="KAK9741621.1"/>
    <property type="molecule type" value="Genomic_DNA"/>
</dbReference>
<organism evidence="2 3">
    <name type="scientific">Saponaria officinalis</name>
    <name type="common">Common soapwort</name>
    <name type="synonym">Lychnis saponaria</name>
    <dbReference type="NCBI Taxonomy" id="3572"/>
    <lineage>
        <taxon>Eukaryota</taxon>
        <taxon>Viridiplantae</taxon>
        <taxon>Streptophyta</taxon>
        <taxon>Embryophyta</taxon>
        <taxon>Tracheophyta</taxon>
        <taxon>Spermatophyta</taxon>
        <taxon>Magnoliopsida</taxon>
        <taxon>eudicotyledons</taxon>
        <taxon>Gunneridae</taxon>
        <taxon>Pentapetalae</taxon>
        <taxon>Caryophyllales</taxon>
        <taxon>Caryophyllaceae</taxon>
        <taxon>Caryophylleae</taxon>
        <taxon>Saponaria</taxon>
    </lineage>
</organism>
<dbReference type="PANTHER" id="PTHR33416">
    <property type="entry name" value="NUCLEAR PORE COMPLEX PROTEIN NUP1"/>
    <property type="match status" value="1"/>
</dbReference>
<dbReference type="Proteomes" id="UP001443914">
    <property type="component" value="Unassembled WGS sequence"/>
</dbReference>
<feature type="compositionally biased region" description="Acidic residues" evidence="1">
    <location>
        <begin position="81"/>
        <end position="102"/>
    </location>
</feature>
<sequence>MATISSRRNSVDDIRTAGGKITRNRRPPPSSRTPYARPSKSPTAEVEDDEIGNPNWLSTLIYPAKVIASGAGKILSFFGNDSEDDSDDEDSEYDDDEGENDESDKVCSPTSKSVNKHKIEQLVLEETFSREEGNQLIRLIKSRMVDTHGTRDQGTPPARNAAIMEARKWLKEKRSGSKEKMEAELDSLSQFTRSEKGSPADMAKSYMQNRPAWGSPSLKHVEFGSPSALGVLNFKEETPTSTLRSSELKRSSFAAGSWNLLDEIRRVRSKATEEFLSATPITKTSLSLFSPVNNRDISESKGNVEAAGQADSTHVIPDHVLHDVGANSFLRYSQDGNVVQSVEHQERPEAVDVQINKEFLDVSVLKDNKDNEVNESRTNTAENGSVASGHRSGDYAQVLSAADDPRPLEKENGILVNSTEEEQDVHVANILPEPIDVPCTTDTHAVLNGSQNSTSLQEEDHSQDLSQPTADGPTDQPKEAQKEKRSRGYTRRSRARGK</sequence>
<feature type="compositionally biased region" description="Basic and acidic residues" evidence="1">
    <location>
        <begin position="171"/>
        <end position="183"/>
    </location>
</feature>
<accession>A0AAW1M4T5</accession>
<feature type="region of interest" description="Disordered" evidence="1">
    <location>
        <begin position="452"/>
        <end position="498"/>
    </location>
</feature>
<dbReference type="PANTHER" id="PTHR33416:SF17">
    <property type="entry name" value="PROTEIN KAKU4"/>
    <property type="match status" value="1"/>
</dbReference>
<evidence type="ECO:0000313" key="3">
    <source>
        <dbReference type="Proteomes" id="UP001443914"/>
    </source>
</evidence>
<comment type="caution">
    <text evidence="2">The sequence shown here is derived from an EMBL/GenBank/DDBJ whole genome shotgun (WGS) entry which is preliminary data.</text>
</comment>
<feature type="compositionally biased region" description="Basic residues" evidence="1">
    <location>
        <begin position="484"/>
        <end position="498"/>
    </location>
</feature>
<keyword evidence="3" id="KW-1185">Reference proteome</keyword>
<evidence type="ECO:0000313" key="2">
    <source>
        <dbReference type="EMBL" id="KAK9741621.1"/>
    </source>
</evidence>
<protein>
    <recommendedName>
        <fullName evidence="4">Protein KAKU4</fullName>
    </recommendedName>
</protein>
<feature type="compositionally biased region" description="Polar residues" evidence="1">
    <location>
        <begin position="376"/>
        <end position="386"/>
    </location>
</feature>
<proteinExistence type="predicted"/>
<dbReference type="GO" id="GO:0071763">
    <property type="term" value="P:nuclear membrane organization"/>
    <property type="evidence" value="ECO:0007669"/>
    <property type="project" value="TreeGrafter"/>
</dbReference>
<feature type="region of interest" description="Disordered" evidence="1">
    <location>
        <begin position="370"/>
        <end position="391"/>
    </location>
</feature>
<feature type="region of interest" description="Disordered" evidence="1">
    <location>
        <begin position="171"/>
        <end position="201"/>
    </location>
</feature>
<gene>
    <name evidence="2" type="ORF">RND81_03G117800</name>
</gene>
<dbReference type="AlphaFoldDB" id="A0AAW1M4T5"/>
<evidence type="ECO:0000256" key="1">
    <source>
        <dbReference type="SAM" id="MobiDB-lite"/>
    </source>
</evidence>
<feature type="region of interest" description="Disordered" evidence="1">
    <location>
        <begin position="1"/>
        <end position="54"/>
    </location>
</feature>
<reference evidence="2" key="1">
    <citation type="submission" date="2024-03" db="EMBL/GenBank/DDBJ databases">
        <title>WGS assembly of Saponaria officinalis var. Norfolk2.</title>
        <authorList>
            <person name="Jenkins J."/>
            <person name="Shu S."/>
            <person name="Grimwood J."/>
            <person name="Barry K."/>
            <person name="Goodstein D."/>
            <person name="Schmutz J."/>
            <person name="Leebens-Mack J."/>
            <person name="Osbourn A."/>
        </authorList>
    </citation>
    <scope>NUCLEOTIDE SEQUENCE [LARGE SCALE GENOMIC DNA]</scope>
    <source>
        <strain evidence="2">JIC</strain>
    </source>
</reference>
<name>A0AAW1M4T5_SAPOF</name>
<evidence type="ECO:0008006" key="4">
    <source>
        <dbReference type="Google" id="ProtNLM"/>
    </source>
</evidence>
<dbReference type="GO" id="GO:0005635">
    <property type="term" value="C:nuclear envelope"/>
    <property type="evidence" value="ECO:0007669"/>
    <property type="project" value="TreeGrafter"/>
</dbReference>